<dbReference type="Gene3D" id="3.40.50.720">
    <property type="entry name" value="NAD(P)-binding Rossmann-like Domain"/>
    <property type="match status" value="1"/>
</dbReference>
<gene>
    <name evidence="2" type="ORF">METZ01_LOCUS284510</name>
</gene>
<dbReference type="EMBL" id="UINC01084739">
    <property type="protein sequence ID" value="SVC31656.1"/>
    <property type="molecule type" value="Genomic_DNA"/>
</dbReference>
<dbReference type="PANTHER" id="PTHR44229">
    <property type="entry name" value="15-HYDROXYPROSTAGLANDIN DEHYDROGENASE [NAD(+)]"/>
    <property type="match status" value="1"/>
</dbReference>
<protein>
    <recommendedName>
        <fullName evidence="3">SDR family NAD(P)-dependent oxidoreductase</fullName>
    </recommendedName>
</protein>
<dbReference type="GO" id="GO:0005737">
    <property type="term" value="C:cytoplasm"/>
    <property type="evidence" value="ECO:0007669"/>
    <property type="project" value="TreeGrafter"/>
</dbReference>
<sequence>MEIQGKSALVTGAGSGIGRAISLALANAGASVVVADVDHVGGLETVRLIQENAGNAMFIGADV</sequence>
<proteinExistence type="predicted"/>
<feature type="non-terminal residue" evidence="2">
    <location>
        <position position="63"/>
    </location>
</feature>
<keyword evidence="1" id="KW-0560">Oxidoreductase</keyword>
<dbReference type="AlphaFoldDB" id="A0A382L4K3"/>
<name>A0A382L4K3_9ZZZZ</name>
<evidence type="ECO:0000313" key="2">
    <source>
        <dbReference type="EMBL" id="SVC31656.1"/>
    </source>
</evidence>
<organism evidence="2">
    <name type="scientific">marine metagenome</name>
    <dbReference type="NCBI Taxonomy" id="408172"/>
    <lineage>
        <taxon>unclassified sequences</taxon>
        <taxon>metagenomes</taxon>
        <taxon>ecological metagenomes</taxon>
    </lineage>
</organism>
<dbReference type="InterPro" id="IPR036291">
    <property type="entry name" value="NAD(P)-bd_dom_sf"/>
</dbReference>
<dbReference type="InterPro" id="IPR002347">
    <property type="entry name" value="SDR_fam"/>
</dbReference>
<dbReference type="SUPFAM" id="SSF51735">
    <property type="entry name" value="NAD(P)-binding Rossmann-fold domains"/>
    <property type="match status" value="1"/>
</dbReference>
<evidence type="ECO:0000256" key="1">
    <source>
        <dbReference type="ARBA" id="ARBA00023002"/>
    </source>
</evidence>
<dbReference type="Pfam" id="PF00106">
    <property type="entry name" value="adh_short"/>
    <property type="match status" value="1"/>
</dbReference>
<evidence type="ECO:0008006" key="3">
    <source>
        <dbReference type="Google" id="ProtNLM"/>
    </source>
</evidence>
<reference evidence="2" key="1">
    <citation type="submission" date="2018-05" db="EMBL/GenBank/DDBJ databases">
        <authorList>
            <person name="Lanie J.A."/>
            <person name="Ng W.-L."/>
            <person name="Kazmierczak K.M."/>
            <person name="Andrzejewski T.M."/>
            <person name="Davidsen T.M."/>
            <person name="Wayne K.J."/>
            <person name="Tettelin H."/>
            <person name="Glass J.I."/>
            <person name="Rusch D."/>
            <person name="Podicherti R."/>
            <person name="Tsui H.-C.T."/>
            <person name="Winkler M.E."/>
        </authorList>
    </citation>
    <scope>NUCLEOTIDE SEQUENCE</scope>
</reference>
<dbReference type="GO" id="GO:0016616">
    <property type="term" value="F:oxidoreductase activity, acting on the CH-OH group of donors, NAD or NADP as acceptor"/>
    <property type="evidence" value="ECO:0007669"/>
    <property type="project" value="TreeGrafter"/>
</dbReference>
<accession>A0A382L4K3</accession>
<dbReference type="PRINTS" id="PR00081">
    <property type="entry name" value="GDHRDH"/>
</dbReference>
<dbReference type="PANTHER" id="PTHR44229:SF4">
    <property type="entry name" value="15-HYDROXYPROSTAGLANDIN DEHYDROGENASE [NAD(+)]"/>
    <property type="match status" value="1"/>
</dbReference>